<accession>A0A1C7LKX5</accession>
<gene>
    <name evidence="1" type="ORF">A0H81_14554</name>
</gene>
<dbReference type="EMBL" id="LUGG01000044">
    <property type="protein sequence ID" value="OBZ65391.1"/>
    <property type="molecule type" value="Genomic_DNA"/>
</dbReference>
<protein>
    <submittedName>
        <fullName evidence="1">Uncharacterized protein</fullName>
    </submittedName>
</protein>
<keyword evidence="2" id="KW-1185">Reference proteome</keyword>
<organism evidence="1 2">
    <name type="scientific">Grifola frondosa</name>
    <name type="common">Maitake</name>
    <name type="synonym">Polyporus frondosus</name>
    <dbReference type="NCBI Taxonomy" id="5627"/>
    <lineage>
        <taxon>Eukaryota</taxon>
        <taxon>Fungi</taxon>
        <taxon>Dikarya</taxon>
        <taxon>Basidiomycota</taxon>
        <taxon>Agaricomycotina</taxon>
        <taxon>Agaricomycetes</taxon>
        <taxon>Polyporales</taxon>
        <taxon>Grifolaceae</taxon>
        <taxon>Grifola</taxon>
    </lineage>
</organism>
<dbReference type="AlphaFoldDB" id="A0A1C7LKX5"/>
<sequence length="76" mass="8070">MAQEITSPSPRNTSASPHSRVISFFKRHGAKCSNSCRAKFIHGLSASIHSSVTGGSTLTPQTVSKRLKVPGIAARH</sequence>
<evidence type="ECO:0000313" key="2">
    <source>
        <dbReference type="Proteomes" id="UP000092993"/>
    </source>
</evidence>
<name>A0A1C7LKX5_GRIFR</name>
<comment type="caution">
    <text evidence="1">The sequence shown here is derived from an EMBL/GenBank/DDBJ whole genome shotgun (WGS) entry which is preliminary data.</text>
</comment>
<proteinExistence type="predicted"/>
<evidence type="ECO:0000313" key="1">
    <source>
        <dbReference type="EMBL" id="OBZ65391.1"/>
    </source>
</evidence>
<dbReference type="Proteomes" id="UP000092993">
    <property type="component" value="Unassembled WGS sequence"/>
</dbReference>
<reference evidence="1 2" key="1">
    <citation type="submission" date="2016-03" db="EMBL/GenBank/DDBJ databases">
        <title>Whole genome sequencing of Grifola frondosa 9006-11.</title>
        <authorList>
            <person name="Min B."/>
            <person name="Park H."/>
            <person name="Kim J.-G."/>
            <person name="Cho H."/>
            <person name="Oh Y.-L."/>
            <person name="Kong W.-S."/>
            <person name="Choi I.-G."/>
        </authorList>
    </citation>
    <scope>NUCLEOTIDE SEQUENCE [LARGE SCALE GENOMIC DNA]</scope>
    <source>
        <strain evidence="1 2">9006-11</strain>
    </source>
</reference>